<dbReference type="Gene3D" id="1.50.10.10">
    <property type="match status" value="1"/>
</dbReference>
<keyword evidence="2" id="KW-1185">Reference proteome</keyword>
<protein>
    <submittedName>
        <fullName evidence="1">Uncharacterized protein</fullName>
    </submittedName>
</protein>
<proteinExistence type="predicted"/>
<dbReference type="InterPro" id="IPR012341">
    <property type="entry name" value="6hp_glycosidase-like_sf"/>
</dbReference>
<evidence type="ECO:0000313" key="1">
    <source>
        <dbReference type="EMBL" id="MSU06181.1"/>
    </source>
</evidence>
<dbReference type="Proteomes" id="UP000460549">
    <property type="component" value="Unassembled WGS sequence"/>
</dbReference>
<name>A0A7X2PC75_9SPIO</name>
<dbReference type="RefSeq" id="WP_154425156.1">
    <property type="nucleotide sequence ID" value="NZ_VUNN01000007.1"/>
</dbReference>
<dbReference type="SUPFAM" id="SSF48208">
    <property type="entry name" value="Six-hairpin glycosidases"/>
    <property type="match status" value="1"/>
</dbReference>
<comment type="caution">
    <text evidence="1">The sequence shown here is derived from an EMBL/GenBank/DDBJ whole genome shotgun (WGS) entry which is preliminary data.</text>
</comment>
<dbReference type="InterPro" id="IPR008928">
    <property type="entry name" value="6-hairpin_glycosidase_sf"/>
</dbReference>
<dbReference type="GO" id="GO:0005975">
    <property type="term" value="P:carbohydrate metabolic process"/>
    <property type="evidence" value="ECO:0007669"/>
    <property type="project" value="InterPro"/>
</dbReference>
<organism evidence="1 2">
    <name type="scientific">Bullifex porci</name>
    <dbReference type="NCBI Taxonomy" id="2606638"/>
    <lineage>
        <taxon>Bacteria</taxon>
        <taxon>Pseudomonadati</taxon>
        <taxon>Spirochaetota</taxon>
        <taxon>Spirochaetia</taxon>
        <taxon>Spirochaetales</taxon>
        <taxon>Spirochaetaceae</taxon>
        <taxon>Bullifex</taxon>
    </lineage>
</organism>
<reference evidence="1 2" key="1">
    <citation type="submission" date="2019-08" db="EMBL/GenBank/DDBJ databases">
        <title>In-depth cultivation of the pig gut microbiome towards novel bacterial diversity and tailored functional studies.</title>
        <authorList>
            <person name="Wylensek D."/>
            <person name="Hitch T.C.A."/>
            <person name="Clavel T."/>
        </authorList>
    </citation>
    <scope>NUCLEOTIDE SEQUENCE [LARGE SCALE GENOMIC DNA]</scope>
    <source>
        <strain evidence="1 2">NM-380-WT-3C1</strain>
    </source>
</reference>
<accession>A0A7X2PC75</accession>
<dbReference type="AlphaFoldDB" id="A0A7X2PC75"/>
<sequence>MELKAYIEYEKRTIEGHWKDGGTIVFEDIAELDIKEHGDSIEACYKINRDGSFRFFLTFISSDPLSHVFIPSVWYRGNNNGEGLFPKESKATFWSFLETRMSLPGFIIFITANGHLKSSIESSRDERFVSAVSWFEHGITYSIPGKEGPYSYRGKTALVDTSLDECFITLNKGDSFSRRFYISSGPEKDELKIYESYVRAIINPNLDCDLISWHDYYESKLTRLLNLTHIDECGNAYIKMGEDNGKEQSVYEYTSASFLVKSVEAATAFASINSFSTSNVHLQSALDRIKKLFGTNDLKVLAKRIGDHFLAAETYPGVFQDCESLISGERGGYLGIGEHPEFMYLVNSRCCGEAMCSYIKLYSILKEEKYLALAKRVANFFITNQLDNGSYGRWWDKNGNSISASGTNGAYIAVFLIKLLNYLEDDEKIRVKESIDRALAYYQAMAANGDFFGDTLDADSADKEAGVSLLSLFLEAMESFGINSKLLNSAKYAASFIITWVWHKNSFIPRNSKLGQTGFMTKGMTSVSIAHHHLDFYGMLIAKDFLRLYKITNDTFYRDESLMMLSACRQLIDLGPGDLQRNIYGYQPEQINHTAWDYFSREDHMNGTYDIDIAWNNVLGLSSYLYIKENFPEALI</sequence>
<dbReference type="EMBL" id="VUNN01000007">
    <property type="protein sequence ID" value="MSU06181.1"/>
    <property type="molecule type" value="Genomic_DNA"/>
</dbReference>
<gene>
    <name evidence="1" type="ORF">FYJ80_05240</name>
</gene>
<evidence type="ECO:0000313" key="2">
    <source>
        <dbReference type="Proteomes" id="UP000460549"/>
    </source>
</evidence>